<dbReference type="Proteomes" id="UP001529510">
    <property type="component" value="Unassembled WGS sequence"/>
</dbReference>
<comment type="caution">
    <text evidence="3">The sequence shown here is derived from an EMBL/GenBank/DDBJ whole genome shotgun (WGS) entry which is preliminary data.</text>
</comment>
<feature type="non-terminal residue" evidence="3">
    <location>
        <position position="55"/>
    </location>
</feature>
<feature type="non-terminal residue" evidence="3">
    <location>
        <position position="1"/>
    </location>
</feature>
<keyword evidence="4" id="KW-1185">Reference proteome</keyword>
<gene>
    <name evidence="3" type="ORF">M9458_026025</name>
</gene>
<protein>
    <submittedName>
        <fullName evidence="3">Uncharacterized protein</fullName>
    </submittedName>
</protein>
<reference evidence="3 4" key="1">
    <citation type="submission" date="2024-05" db="EMBL/GenBank/DDBJ databases">
        <title>Genome sequencing and assembly of Indian major carp, Cirrhinus mrigala (Hamilton, 1822).</title>
        <authorList>
            <person name="Mohindra V."/>
            <person name="Chowdhury L.M."/>
            <person name="Lal K."/>
            <person name="Jena J.K."/>
        </authorList>
    </citation>
    <scope>NUCLEOTIDE SEQUENCE [LARGE SCALE GENOMIC DNA]</scope>
    <source>
        <strain evidence="3">CM1030</strain>
        <tissue evidence="3">Blood</tissue>
    </source>
</reference>
<keyword evidence="1" id="KW-0547">Nucleotide-binding</keyword>
<accession>A0ABD0PTM7</accession>
<dbReference type="SUPFAM" id="SSF52540">
    <property type="entry name" value="P-loop containing nucleoside triphosphate hydrolases"/>
    <property type="match status" value="1"/>
</dbReference>
<dbReference type="InterPro" id="IPR027417">
    <property type="entry name" value="P-loop_NTPase"/>
</dbReference>
<sequence length="55" mass="6172">DPVLFSGTLRMNLDPFEKFSDEEIWNVLELAHLKEYVGGLPTGLQHEVSEGGENL</sequence>
<evidence type="ECO:0000256" key="2">
    <source>
        <dbReference type="ARBA" id="ARBA00022840"/>
    </source>
</evidence>
<dbReference type="AlphaFoldDB" id="A0ABD0PTM7"/>
<evidence type="ECO:0000313" key="4">
    <source>
        <dbReference type="Proteomes" id="UP001529510"/>
    </source>
</evidence>
<proteinExistence type="predicted"/>
<keyword evidence="2" id="KW-0067">ATP-binding</keyword>
<evidence type="ECO:0000256" key="1">
    <source>
        <dbReference type="ARBA" id="ARBA00022741"/>
    </source>
</evidence>
<dbReference type="PANTHER" id="PTHR24223">
    <property type="entry name" value="ATP-BINDING CASSETTE SUB-FAMILY C"/>
    <property type="match status" value="1"/>
</dbReference>
<dbReference type="PANTHER" id="PTHR24223:SF176">
    <property type="entry name" value="ATP-BINDING CASSETTE SUB-FAMILY C MEMBER 2"/>
    <property type="match status" value="1"/>
</dbReference>
<dbReference type="Gene3D" id="3.40.50.300">
    <property type="entry name" value="P-loop containing nucleotide triphosphate hydrolases"/>
    <property type="match status" value="1"/>
</dbReference>
<dbReference type="InterPro" id="IPR050173">
    <property type="entry name" value="ABC_transporter_C-like"/>
</dbReference>
<dbReference type="GO" id="GO:0005524">
    <property type="term" value="F:ATP binding"/>
    <property type="evidence" value="ECO:0007669"/>
    <property type="project" value="UniProtKB-KW"/>
</dbReference>
<evidence type="ECO:0000313" key="3">
    <source>
        <dbReference type="EMBL" id="KAL0177131.1"/>
    </source>
</evidence>
<dbReference type="EMBL" id="JAMKFB020000013">
    <property type="protein sequence ID" value="KAL0177131.1"/>
    <property type="molecule type" value="Genomic_DNA"/>
</dbReference>
<name>A0ABD0PTM7_CIRMR</name>
<organism evidence="3 4">
    <name type="scientific">Cirrhinus mrigala</name>
    <name type="common">Mrigala</name>
    <dbReference type="NCBI Taxonomy" id="683832"/>
    <lineage>
        <taxon>Eukaryota</taxon>
        <taxon>Metazoa</taxon>
        <taxon>Chordata</taxon>
        <taxon>Craniata</taxon>
        <taxon>Vertebrata</taxon>
        <taxon>Euteleostomi</taxon>
        <taxon>Actinopterygii</taxon>
        <taxon>Neopterygii</taxon>
        <taxon>Teleostei</taxon>
        <taxon>Ostariophysi</taxon>
        <taxon>Cypriniformes</taxon>
        <taxon>Cyprinidae</taxon>
        <taxon>Labeoninae</taxon>
        <taxon>Labeonini</taxon>
        <taxon>Cirrhinus</taxon>
    </lineage>
</organism>